<protein>
    <submittedName>
        <fullName evidence="1">Uncharacterized protein</fullName>
    </submittedName>
</protein>
<evidence type="ECO:0000313" key="1">
    <source>
        <dbReference type="EMBL" id="KAI0061715.1"/>
    </source>
</evidence>
<accession>A0ACB8SZ32</accession>
<reference evidence="1" key="1">
    <citation type="submission" date="2021-03" db="EMBL/GenBank/DDBJ databases">
        <authorList>
            <consortium name="DOE Joint Genome Institute"/>
            <person name="Ahrendt S."/>
            <person name="Looney B.P."/>
            <person name="Miyauchi S."/>
            <person name="Morin E."/>
            <person name="Drula E."/>
            <person name="Courty P.E."/>
            <person name="Chicoki N."/>
            <person name="Fauchery L."/>
            <person name="Kohler A."/>
            <person name="Kuo A."/>
            <person name="Labutti K."/>
            <person name="Pangilinan J."/>
            <person name="Lipzen A."/>
            <person name="Riley R."/>
            <person name="Andreopoulos W."/>
            <person name="He G."/>
            <person name="Johnson J."/>
            <person name="Barry K.W."/>
            <person name="Grigoriev I.V."/>
            <person name="Nagy L."/>
            <person name="Hibbett D."/>
            <person name="Henrissat B."/>
            <person name="Matheny P.B."/>
            <person name="Labbe J."/>
            <person name="Martin F."/>
        </authorList>
    </citation>
    <scope>NUCLEOTIDE SEQUENCE</scope>
    <source>
        <strain evidence="1">HHB10654</strain>
    </source>
</reference>
<keyword evidence="2" id="KW-1185">Reference proteome</keyword>
<dbReference type="EMBL" id="MU277211">
    <property type="protein sequence ID" value="KAI0061715.1"/>
    <property type="molecule type" value="Genomic_DNA"/>
</dbReference>
<sequence length="312" mass="34786">MAEVVVETPVPPPKPESASIYELDESLYRLDDEESAFFKAQTGIQDDTELKKHLLQIQAEAYAIYPYPCIRMFTWLRLKIARLFAYDQFLKLGKERDGAIFLDIGCCFGNDARKAIADGYPMQNVLTSDLHQEFCDLGHKLFRSTPETFPLPFIAGDVFAPSHLETVPPFTLASPAATPRPDLAALASLNPLRGHVSAIHASALFHLFQEEQQLRLARALAALLSPEPGSMIFGEHHGLPEKGFQFSLRTGEAKGLFAHSPESWTELWDGVVFEKGTVKVETELVKRVGARVDLRLAPGTAFYLLTWSVTRL</sequence>
<comment type="caution">
    <text evidence="1">The sequence shown here is derived from an EMBL/GenBank/DDBJ whole genome shotgun (WGS) entry which is preliminary data.</text>
</comment>
<name>A0ACB8SZ32_9AGAM</name>
<proteinExistence type="predicted"/>
<reference evidence="1" key="2">
    <citation type="journal article" date="2022" name="New Phytol.">
        <title>Evolutionary transition to the ectomycorrhizal habit in the genomes of a hyperdiverse lineage of mushroom-forming fungi.</title>
        <authorList>
            <person name="Looney B."/>
            <person name="Miyauchi S."/>
            <person name="Morin E."/>
            <person name="Drula E."/>
            <person name="Courty P.E."/>
            <person name="Kohler A."/>
            <person name="Kuo A."/>
            <person name="LaButti K."/>
            <person name="Pangilinan J."/>
            <person name="Lipzen A."/>
            <person name="Riley R."/>
            <person name="Andreopoulos W."/>
            <person name="He G."/>
            <person name="Johnson J."/>
            <person name="Nolan M."/>
            <person name="Tritt A."/>
            <person name="Barry K.W."/>
            <person name="Grigoriev I.V."/>
            <person name="Nagy L.G."/>
            <person name="Hibbett D."/>
            <person name="Henrissat B."/>
            <person name="Matheny P.B."/>
            <person name="Labbe J."/>
            <person name="Martin F.M."/>
        </authorList>
    </citation>
    <scope>NUCLEOTIDE SEQUENCE</scope>
    <source>
        <strain evidence="1">HHB10654</strain>
    </source>
</reference>
<organism evidence="1 2">
    <name type="scientific">Artomyces pyxidatus</name>
    <dbReference type="NCBI Taxonomy" id="48021"/>
    <lineage>
        <taxon>Eukaryota</taxon>
        <taxon>Fungi</taxon>
        <taxon>Dikarya</taxon>
        <taxon>Basidiomycota</taxon>
        <taxon>Agaricomycotina</taxon>
        <taxon>Agaricomycetes</taxon>
        <taxon>Russulales</taxon>
        <taxon>Auriscalpiaceae</taxon>
        <taxon>Artomyces</taxon>
    </lineage>
</organism>
<gene>
    <name evidence="1" type="ORF">BV25DRAFT_1870697</name>
</gene>
<evidence type="ECO:0000313" key="2">
    <source>
        <dbReference type="Proteomes" id="UP000814140"/>
    </source>
</evidence>
<dbReference type="Proteomes" id="UP000814140">
    <property type="component" value="Unassembled WGS sequence"/>
</dbReference>